<organism evidence="3 4">
    <name type="scientific">Thalassiosira oceanica</name>
    <name type="common">Marine diatom</name>
    <dbReference type="NCBI Taxonomy" id="159749"/>
    <lineage>
        <taxon>Eukaryota</taxon>
        <taxon>Sar</taxon>
        <taxon>Stramenopiles</taxon>
        <taxon>Ochrophyta</taxon>
        <taxon>Bacillariophyta</taxon>
        <taxon>Coscinodiscophyceae</taxon>
        <taxon>Thalassiosirophycidae</taxon>
        <taxon>Thalassiosirales</taxon>
        <taxon>Thalassiosiraceae</taxon>
        <taxon>Thalassiosira</taxon>
    </lineage>
</organism>
<keyword evidence="1" id="KW-0175">Coiled coil</keyword>
<feature type="region of interest" description="Disordered" evidence="2">
    <location>
        <begin position="103"/>
        <end position="164"/>
    </location>
</feature>
<comment type="caution">
    <text evidence="3">The sequence shown here is derived from an EMBL/GenBank/DDBJ whole genome shotgun (WGS) entry which is preliminary data.</text>
</comment>
<dbReference type="EMBL" id="AGNL01008286">
    <property type="protein sequence ID" value="EJK70627.1"/>
    <property type="molecule type" value="Genomic_DNA"/>
</dbReference>
<evidence type="ECO:0000256" key="1">
    <source>
        <dbReference type="SAM" id="Coils"/>
    </source>
</evidence>
<protein>
    <submittedName>
        <fullName evidence="3">Uncharacterized protein</fullName>
    </submittedName>
</protein>
<gene>
    <name evidence="3" type="ORF">THAOC_07998</name>
</gene>
<dbReference type="AlphaFoldDB" id="K0TJ72"/>
<accession>K0TJ72</accession>
<reference evidence="3 4" key="1">
    <citation type="journal article" date="2012" name="Genome Biol.">
        <title>Genome and low-iron response of an oceanic diatom adapted to chronic iron limitation.</title>
        <authorList>
            <person name="Lommer M."/>
            <person name="Specht M."/>
            <person name="Roy A.S."/>
            <person name="Kraemer L."/>
            <person name="Andreson R."/>
            <person name="Gutowska M.A."/>
            <person name="Wolf J."/>
            <person name="Bergner S.V."/>
            <person name="Schilhabel M.B."/>
            <person name="Klostermeier U.C."/>
            <person name="Beiko R.G."/>
            <person name="Rosenstiel P."/>
            <person name="Hippler M."/>
            <person name="Laroche J."/>
        </authorList>
    </citation>
    <scope>NUCLEOTIDE SEQUENCE [LARGE SCALE GENOMIC DNA]</scope>
    <source>
        <strain evidence="3 4">CCMP1005</strain>
    </source>
</reference>
<dbReference type="Proteomes" id="UP000266841">
    <property type="component" value="Unassembled WGS sequence"/>
</dbReference>
<feature type="coiled-coil region" evidence="1">
    <location>
        <begin position="177"/>
        <end position="211"/>
    </location>
</feature>
<evidence type="ECO:0000256" key="2">
    <source>
        <dbReference type="SAM" id="MobiDB-lite"/>
    </source>
</evidence>
<keyword evidence="4" id="KW-1185">Reference proteome</keyword>
<feature type="compositionally biased region" description="Polar residues" evidence="2">
    <location>
        <begin position="152"/>
        <end position="162"/>
    </location>
</feature>
<feature type="region of interest" description="Disordered" evidence="2">
    <location>
        <begin position="48"/>
        <end position="82"/>
    </location>
</feature>
<proteinExistence type="predicted"/>
<feature type="region of interest" description="Disordered" evidence="2">
    <location>
        <begin position="229"/>
        <end position="250"/>
    </location>
</feature>
<feature type="compositionally biased region" description="Basic and acidic residues" evidence="2">
    <location>
        <begin position="64"/>
        <end position="75"/>
    </location>
</feature>
<feature type="compositionally biased region" description="Polar residues" evidence="2">
    <location>
        <begin position="120"/>
        <end position="137"/>
    </location>
</feature>
<evidence type="ECO:0000313" key="4">
    <source>
        <dbReference type="Proteomes" id="UP000266841"/>
    </source>
</evidence>
<name>K0TJ72_THAOC</name>
<sequence>MDRHNRQGPASSSSAAAAYRRRSSIRLKIPLLDLQELQQACDDVSVLEEEGCDDDGDDDTSSIHSEEDLHPRPVESQRTSWSESSFNTYNSMLNIDIAVEPPRELNDDGRRRNGFHPSMQRDNGATCGSPSLNLSNRTAKRCNRPHAREVRLSQSITSSNSDSRVHLDPTEVALDFDMKVMQQNVELRAELARLKNELRHKEEELKKMEGRRRFVDNSTRIVGGLWRKATQGKQKRRPRNSIENGRVRGVKGKQNLAMSNNSFGTETTVGCDEDVCSRARRL</sequence>
<evidence type="ECO:0000313" key="3">
    <source>
        <dbReference type="EMBL" id="EJK70627.1"/>
    </source>
</evidence>
<feature type="compositionally biased region" description="Acidic residues" evidence="2">
    <location>
        <begin position="48"/>
        <end position="60"/>
    </location>
</feature>